<organism evidence="2 3">
    <name type="scientific">Purpureocillium lavendulum</name>
    <dbReference type="NCBI Taxonomy" id="1247861"/>
    <lineage>
        <taxon>Eukaryota</taxon>
        <taxon>Fungi</taxon>
        <taxon>Dikarya</taxon>
        <taxon>Ascomycota</taxon>
        <taxon>Pezizomycotina</taxon>
        <taxon>Sordariomycetes</taxon>
        <taxon>Hypocreomycetidae</taxon>
        <taxon>Hypocreales</taxon>
        <taxon>Ophiocordycipitaceae</taxon>
        <taxon>Purpureocillium</taxon>
    </lineage>
</organism>
<dbReference type="InterPro" id="IPR029058">
    <property type="entry name" value="AB_hydrolase_fold"/>
</dbReference>
<proteinExistence type="predicted"/>
<dbReference type="Proteomes" id="UP001163105">
    <property type="component" value="Unassembled WGS sequence"/>
</dbReference>
<evidence type="ECO:0000313" key="2">
    <source>
        <dbReference type="EMBL" id="KAJ6446743.1"/>
    </source>
</evidence>
<dbReference type="AlphaFoldDB" id="A0AB34G4W0"/>
<name>A0AB34G4W0_9HYPO</name>
<feature type="domain" description="AB hydrolase-1" evidence="1">
    <location>
        <begin position="141"/>
        <end position="407"/>
    </location>
</feature>
<dbReference type="SUPFAM" id="SSF53474">
    <property type="entry name" value="alpha/beta-Hydrolases"/>
    <property type="match status" value="1"/>
</dbReference>
<reference evidence="2" key="1">
    <citation type="submission" date="2023-01" db="EMBL/GenBank/DDBJ databases">
        <title>The growth and conidiation of Purpureocillium lavendulum are regulated by nitrogen source and histone H3K14 acetylation.</title>
        <authorList>
            <person name="Tang P."/>
            <person name="Han J."/>
            <person name="Zhang C."/>
            <person name="Tang P."/>
            <person name="Qi F."/>
            <person name="Zhang K."/>
            <person name="Liang L."/>
        </authorList>
    </citation>
    <scope>NUCLEOTIDE SEQUENCE</scope>
    <source>
        <strain evidence="2">YMF1.00683</strain>
    </source>
</reference>
<dbReference type="EMBL" id="JAQHRD010000001">
    <property type="protein sequence ID" value="KAJ6446743.1"/>
    <property type="molecule type" value="Genomic_DNA"/>
</dbReference>
<dbReference type="Gene3D" id="3.40.50.1820">
    <property type="entry name" value="alpha/beta hydrolase"/>
    <property type="match status" value="1"/>
</dbReference>
<evidence type="ECO:0000313" key="3">
    <source>
        <dbReference type="Proteomes" id="UP001163105"/>
    </source>
</evidence>
<dbReference type="InterPro" id="IPR000073">
    <property type="entry name" value="AB_hydrolase_1"/>
</dbReference>
<dbReference type="Pfam" id="PF12697">
    <property type="entry name" value="Abhydrolase_6"/>
    <property type="match status" value="1"/>
</dbReference>
<accession>A0AB34G4W0</accession>
<comment type="caution">
    <text evidence="2">The sequence shown here is derived from an EMBL/GenBank/DDBJ whole genome shotgun (WGS) entry which is preliminary data.</text>
</comment>
<protein>
    <submittedName>
        <fullName evidence="2">Catalytic protein</fullName>
    </submittedName>
</protein>
<evidence type="ECO:0000259" key="1">
    <source>
        <dbReference type="Pfam" id="PF12697"/>
    </source>
</evidence>
<gene>
    <name evidence="2" type="ORF">O9K51_01516</name>
</gene>
<keyword evidence="3" id="KW-1185">Reference proteome</keyword>
<sequence length="426" mass="46684">MIPLSIHPIGEEEWLNTGDPLSSMTEHGRLLVRDLRIDRLPVKPAFAMFKAAILATLAAVVAAKNCRNINVPISISSRNADFDVKPPATEIEVTNFFLNLAKQNYNYTEALLKGYKTVQCNYTLATTYCEPDGGPGDTIQILTHGVGFDRSYWDFPFHNYNYSYVNKALDQKYSTLSWDRLGIGASSHGDPVNEIQLFLEVAALKALTDIVKDGKLPGVSKKYKRMAHVGHSFGSAMTFALTDQYPDITDSIVLTGFSQVPTYMATFVLGSNFAPVKENHQLKYQYGVGYVAPRSSIGVHIDFFGPDDFDPDLLREATRTGQPAAVGELLTVGSAGMTSKFAGSVYIITGDRDVPFCGGDCTNTKPLAAMNITEPYPNLLAMSKANFKNAKAFNATVVPKSGHGLNFNYGSAFTYKSILDFLRAEL</sequence>